<dbReference type="GO" id="GO:0016787">
    <property type="term" value="F:hydrolase activity"/>
    <property type="evidence" value="ECO:0007669"/>
    <property type="project" value="InterPro"/>
</dbReference>
<proteinExistence type="predicted"/>
<dbReference type="PANTHER" id="PTHR21240">
    <property type="entry name" value="2-AMINO-3-CARBOXYLMUCONATE-6-SEMIALDEHYDE DECARBOXYLASE"/>
    <property type="match status" value="1"/>
</dbReference>
<feature type="domain" description="Amidohydrolase-related" evidence="2">
    <location>
        <begin position="108"/>
        <end position="358"/>
    </location>
</feature>
<evidence type="ECO:0000256" key="1">
    <source>
        <dbReference type="ARBA" id="ARBA00023239"/>
    </source>
</evidence>
<protein>
    <recommendedName>
        <fullName evidence="2">Amidohydrolase-related domain-containing protein</fullName>
    </recommendedName>
</protein>
<dbReference type="InterPro" id="IPR032465">
    <property type="entry name" value="ACMSD"/>
</dbReference>
<dbReference type="GO" id="GO:0005737">
    <property type="term" value="C:cytoplasm"/>
    <property type="evidence" value="ECO:0007669"/>
    <property type="project" value="TreeGrafter"/>
</dbReference>
<evidence type="ECO:0000313" key="3">
    <source>
        <dbReference type="EMBL" id="SUZ84453.1"/>
    </source>
</evidence>
<sequence length="394" mass="43768">MTYATGREYYDADSHIMELPNFLTEFADPGLREKLPAISYAASAVSEEEALELMRQNGHSQTYKKELLALGDDMIRGPKEIQALGAFDGSDRSLALDVLGFRKQLVFSTLSAALPMSTRVKTDGELQYGAARAHNRAMQAFCSHDDRLLPVLIVPLDHPNAALEELDTCIMEGGVGAVWIPHRPCGGRSPGHPELDPFWARLSDAGIPFVIHIGGVSYQLDPAWLNNGGDKPADWLGGGENVRAKDMTAIHHAAELFISALVLDGVFERFPKLQGASVELGAGWVPSMLSRLDWTVEIWKKTDQSLQRLRRKPSEQLAQQFGFTPYVYENVGELIDRSQPELYLFSSDYPHTEGGRDPIGRFRRSLDGQDERGQECFYAGNFKRIFTGLNQSIV</sequence>
<dbReference type="EMBL" id="UINC01001594">
    <property type="protein sequence ID" value="SUZ84453.1"/>
    <property type="molecule type" value="Genomic_DNA"/>
</dbReference>
<dbReference type="AlphaFoldDB" id="A0A381R4G9"/>
<dbReference type="InterPro" id="IPR006680">
    <property type="entry name" value="Amidohydro-rel"/>
</dbReference>
<organism evidence="3">
    <name type="scientific">marine metagenome</name>
    <dbReference type="NCBI Taxonomy" id="408172"/>
    <lineage>
        <taxon>unclassified sequences</taxon>
        <taxon>metagenomes</taxon>
        <taxon>ecological metagenomes</taxon>
    </lineage>
</organism>
<dbReference type="InterPro" id="IPR032466">
    <property type="entry name" value="Metal_Hydrolase"/>
</dbReference>
<dbReference type="SUPFAM" id="SSF51556">
    <property type="entry name" value="Metallo-dependent hydrolases"/>
    <property type="match status" value="1"/>
</dbReference>
<accession>A0A381R4G9</accession>
<name>A0A381R4G9_9ZZZZ</name>
<reference evidence="3" key="1">
    <citation type="submission" date="2018-05" db="EMBL/GenBank/DDBJ databases">
        <authorList>
            <person name="Lanie J.A."/>
            <person name="Ng W.-L."/>
            <person name="Kazmierczak K.M."/>
            <person name="Andrzejewski T.M."/>
            <person name="Davidsen T.M."/>
            <person name="Wayne K.J."/>
            <person name="Tettelin H."/>
            <person name="Glass J.I."/>
            <person name="Rusch D."/>
            <person name="Podicherti R."/>
            <person name="Tsui H.-C.T."/>
            <person name="Winkler M.E."/>
        </authorList>
    </citation>
    <scope>NUCLEOTIDE SEQUENCE</scope>
</reference>
<dbReference type="Pfam" id="PF04909">
    <property type="entry name" value="Amidohydro_2"/>
    <property type="match status" value="1"/>
</dbReference>
<dbReference type="GO" id="GO:0019748">
    <property type="term" value="P:secondary metabolic process"/>
    <property type="evidence" value="ECO:0007669"/>
    <property type="project" value="TreeGrafter"/>
</dbReference>
<gene>
    <name evidence="3" type="ORF">METZ01_LOCUS37307</name>
</gene>
<dbReference type="Gene3D" id="3.20.20.140">
    <property type="entry name" value="Metal-dependent hydrolases"/>
    <property type="match status" value="1"/>
</dbReference>
<dbReference type="PANTHER" id="PTHR21240:SF28">
    <property type="entry name" value="ISO-OROTATE DECARBOXYLASE (EUROFUNG)"/>
    <property type="match status" value="1"/>
</dbReference>
<dbReference type="GO" id="GO:0016831">
    <property type="term" value="F:carboxy-lyase activity"/>
    <property type="evidence" value="ECO:0007669"/>
    <property type="project" value="InterPro"/>
</dbReference>
<evidence type="ECO:0000259" key="2">
    <source>
        <dbReference type="Pfam" id="PF04909"/>
    </source>
</evidence>
<keyword evidence="1" id="KW-0456">Lyase</keyword>